<keyword evidence="1" id="KW-0472">Membrane</keyword>
<keyword evidence="1" id="KW-1133">Transmembrane helix</keyword>
<gene>
    <name evidence="2" type="ORF">PLEPLA_LOCUS7725</name>
</gene>
<protein>
    <submittedName>
        <fullName evidence="2">Uncharacterized protein</fullName>
    </submittedName>
</protein>
<dbReference type="AlphaFoldDB" id="A0A9N7TVZ3"/>
<evidence type="ECO:0000313" key="3">
    <source>
        <dbReference type="Proteomes" id="UP001153269"/>
    </source>
</evidence>
<sequence length="75" mass="8684">MCFVYYTSILVSALITKSSLDILIGVFFMLIWIFSRCFHYGVGQRNYGGSYWDICILTYRLSGEGLEIIRRSLNV</sequence>
<dbReference type="EMBL" id="CADEAL010000416">
    <property type="protein sequence ID" value="CAB1419874.1"/>
    <property type="molecule type" value="Genomic_DNA"/>
</dbReference>
<evidence type="ECO:0000256" key="1">
    <source>
        <dbReference type="SAM" id="Phobius"/>
    </source>
</evidence>
<organism evidence="2 3">
    <name type="scientific">Pleuronectes platessa</name>
    <name type="common">European plaice</name>
    <dbReference type="NCBI Taxonomy" id="8262"/>
    <lineage>
        <taxon>Eukaryota</taxon>
        <taxon>Metazoa</taxon>
        <taxon>Chordata</taxon>
        <taxon>Craniata</taxon>
        <taxon>Vertebrata</taxon>
        <taxon>Euteleostomi</taxon>
        <taxon>Actinopterygii</taxon>
        <taxon>Neopterygii</taxon>
        <taxon>Teleostei</taxon>
        <taxon>Neoteleostei</taxon>
        <taxon>Acanthomorphata</taxon>
        <taxon>Carangaria</taxon>
        <taxon>Pleuronectiformes</taxon>
        <taxon>Pleuronectoidei</taxon>
        <taxon>Pleuronectidae</taxon>
        <taxon>Pleuronectes</taxon>
    </lineage>
</organism>
<name>A0A9N7TVZ3_PLEPL</name>
<evidence type="ECO:0000313" key="2">
    <source>
        <dbReference type="EMBL" id="CAB1419874.1"/>
    </source>
</evidence>
<reference evidence="2" key="1">
    <citation type="submission" date="2020-03" db="EMBL/GenBank/DDBJ databases">
        <authorList>
            <person name="Weist P."/>
        </authorList>
    </citation>
    <scope>NUCLEOTIDE SEQUENCE</scope>
</reference>
<dbReference type="Proteomes" id="UP001153269">
    <property type="component" value="Unassembled WGS sequence"/>
</dbReference>
<accession>A0A9N7TVZ3</accession>
<feature type="transmembrane region" description="Helical" evidence="1">
    <location>
        <begin position="6"/>
        <end position="34"/>
    </location>
</feature>
<keyword evidence="1" id="KW-0812">Transmembrane</keyword>
<comment type="caution">
    <text evidence="2">The sequence shown here is derived from an EMBL/GenBank/DDBJ whole genome shotgun (WGS) entry which is preliminary data.</text>
</comment>
<proteinExistence type="predicted"/>
<keyword evidence="3" id="KW-1185">Reference proteome</keyword>